<evidence type="ECO:0000256" key="6">
    <source>
        <dbReference type="SAM" id="SignalP"/>
    </source>
</evidence>
<evidence type="ECO:0000313" key="9">
    <source>
        <dbReference type="Proteomes" id="UP000637628"/>
    </source>
</evidence>
<dbReference type="Pfam" id="PF04616">
    <property type="entry name" value="Glyco_hydro_43"/>
    <property type="match status" value="1"/>
</dbReference>
<feature type="signal peptide" evidence="6">
    <location>
        <begin position="1"/>
        <end position="28"/>
    </location>
</feature>
<evidence type="ECO:0000256" key="3">
    <source>
        <dbReference type="ARBA" id="ARBA00022801"/>
    </source>
</evidence>
<evidence type="ECO:0000256" key="2">
    <source>
        <dbReference type="ARBA" id="ARBA00009865"/>
    </source>
</evidence>
<dbReference type="SUPFAM" id="SSF75005">
    <property type="entry name" value="Arabinanase/levansucrase/invertase"/>
    <property type="match status" value="1"/>
</dbReference>
<dbReference type="Gene3D" id="2.80.10.50">
    <property type="match status" value="2"/>
</dbReference>
<dbReference type="PANTHER" id="PTHR43301">
    <property type="entry name" value="ARABINAN ENDO-1,5-ALPHA-L-ARABINOSIDASE"/>
    <property type="match status" value="1"/>
</dbReference>
<dbReference type="Pfam" id="PF14200">
    <property type="entry name" value="RicinB_lectin_2"/>
    <property type="match status" value="1"/>
</dbReference>
<dbReference type="SUPFAM" id="SSF50370">
    <property type="entry name" value="Ricin B-like lectins"/>
    <property type="match status" value="1"/>
</dbReference>
<dbReference type="Gene3D" id="2.115.10.20">
    <property type="entry name" value="Glycosyl hydrolase domain, family 43"/>
    <property type="match status" value="1"/>
</dbReference>
<dbReference type="CDD" id="cd00161">
    <property type="entry name" value="beta-trefoil_Ricin-like"/>
    <property type="match status" value="1"/>
</dbReference>
<keyword evidence="6" id="KW-0732">Signal</keyword>
<keyword evidence="9" id="KW-1185">Reference proteome</keyword>
<gene>
    <name evidence="8" type="ORF">Adu01nite_29360</name>
</gene>
<sequence length="553" mass="59046">MTVAARRILAVLLLLAGFVVVPVGSAAAAPPDDPIAHDPTIIRQGHYYYSFITGDSATRTYLPMRRSADLVHWSDLGPVFATVPGWVTAELGTTPPDFWAPDISWFGGAYHLYYSASSFGTNNSVIGLATNVTLDPASPAYRWVDHGLVQRSGPADNFNAIDPELVLDAGGGAWLAFGSFWDGLKMRRLDRTTGMPAGDVIGLASRGGASIEGASITRHGGYYYLFASLDFCCRGINSDYRVVVGRSTSVTGPYVDRAGVPMLAGGGTELLRGYHEFRGPGGGDVFGDFYAHHYYHLDDNGLPKLSVRPIRWAGGWPALGDPLSGSREIGHGPAYVTLVNRVDGSVVANPSCGYEGADITLAAPVAGDPCQQWRPDARGDGVVSLGNRFSNKVAEVAACVNADGARVAQWGWLNNDCQRFRFEAGPDGWSVVRSELAGRVLQGAGCGGAGTPVQTATPTGQACQQFRLQPVGEVLLVDADGRLALDGCLAKAAYRPYRSGGCQRWRFEHVADGYYRVVNRNRSTLGGSALWRIESGRLVDGLGHPLPARIEEP</sequence>
<evidence type="ECO:0000256" key="5">
    <source>
        <dbReference type="RuleBase" id="RU361187"/>
    </source>
</evidence>
<protein>
    <recommendedName>
        <fullName evidence="7">Ricin B lectin domain-containing protein</fullName>
    </recommendedName>
</protein>
<dbReference type="InterPro" id="IPR050727">
    <property type="entry name" value="GH43_arabinanases"/>
</dbReference>
<dbReference type="EMBL" id="BOML01000022">
    <property type="protein sequence ID" value="GIE01586.1"/>
    <property type="molecule type" value="Genomic_DNA"/>
</dbReference>
<dbReference type="Proteomes" id="UP000637628">
    <property type="component" value="Unassembled WGS sequence"/>
</dbReference>
<evidence type="ECO:0000313" key="8">
    <source>
        <dbReference type="EMBL" id="GIE01586.1"/>
    </source>
</evidence>
<reference evidence="8 9" key="1">
    <citation type="submission" date="2021-01" db="EMBL/GenBank/DDBJ databases">
        <title>Whole genome shotgun sequence of Actinoplanes durhamensis NBRC 14914.</title>
        <authorList>
            <person name="Komaki H."/>
            <person name="Tamura T."/>
        </authorList>
    </citation>
    <scope>NUCLEOTIDE SEQUENCE [LARGE SCALE GENOMIC DNA]</scope>
    <source>
        <strain evidence="8 9">NBRC 14914</strain>
    </source>
</reference>
<dbReference type="PANTHER" id="PTHR43301:SF3">
    <property type="entry name" value="ARABINAN ENDO-1,5-ALPHA-L-ARABINOSIDASE A-RELATED"/>
    <property type="match status" value="1"/>
</dbReference>
<evidence type="ECO:0000259" key="7">
    <source>
        <dbReference type="Pfam" id="PF14200"/>
    </source>
</evidence>
<dbReference type="InterPro" id="IPR035992">
    <property type="entry name" value="Ricin_B-like_lectins"/>
</dbReference>
<comment type="similarity">
    <text evidence="2 5">Belongs to the glycosyl hydrolase 43 family.</text>
</comment>
<dbReference type="InterPro" id="IPR006710">
    <property type="entry name" value="Glyco_hydro_43"/>
</dbReference>
<comment type="pathway">
    <text evidence="1">Glycan metabolism; L-arabinan degradation.</text>
</comment>
<dbReference type="CDD" id="cd08998">
    <property type="entry name" value="GH43_Arb43a-like"/>
    <property type="match status" value="1"/>
</dbReference>
<feature type="chain" id="PRO_5047164486" description="Ricin B lectin domain-containing protein" evidence="6">
    <location>
        <begin position="29"/>
        <end position="553"/>
    </location>
</feature>
<dbReference type="InterPro" id="IPR000772">
    <property type="entry name" value="Ricin_B_lectin"/>
</dbReference>
<keyword evidence="4 5" id="KW-0326">Glycosidase</keyword>
<accession>A0ABQ3YVH4</accession>
<keyword evidence="3 5" id="KW-0378">Hydrolase</keyword>
<dbReference type="InterPro" id="IPR023296">
    <property type="entry name" value="Glyco_hydro_beta-prop_sf"/>
</dbReference>
<feature type="domain" description="Ricin B lectin" evidence="7">
    <location>
        <begin position="333"/>
        <end position="410"/>
    </location>
</feature>
<organism evidence="8 9">
    <name type="scientific">Paractinoplanes durhamensis</name>
    <dbReference type="NCBI Taxonomy" id="113563"/>
    <lineage>
        <taxon>Bacteria</taxon>
        <taxon>Bacillati</taxon>
        <taxon>Actinomycetota</taxon>
        <taxon>Actinomycetes</taxon>
        <taxon>Micromonosporales</taxon>
        <taxon>Micromonosporaceae</taxon>
        <taxon>Paractinoplanes</taxon>
    </lineage>
</organism>
<comment type="caution">
    <text evidence="8">The sequence shown here is derived from an EMBL/GenBank/DDBJ whole genome shotgun (WGS) entry which is preliminary data.</text>
</comment>
<proteinExistence type="inferred from homology"/>
<evidence type="ECO:0000256" key="4">
    <source>
        <dbReference type="ARBA" id="ARBA00023295"/>
    </source>
</evidence>
<evidence type="ECO:0000256" key="1">
    <source>
        <dbReference type="ARBA" id="ARBA00004834"/>
    </source>
</evidence>
<name>A0ABQ3YVH4_9ACTN</name>
<dbReference type="RefSeq" id="WP_203727320.1">
    <property type="nucleotide sequence ID" value="NZ_BAAATX010000017.1"/>
</dbReference>